<evidence type="ECO:0000313" key="7">
    <source>
        <dbReference type="Proteomes" id="UP000095495"/>
    </source>
</evidence>
<dbReference type="SMART" id="SM00530">
    <property type="entry name" value="HTH_XRE"/>
    <property type="match status" value="1"/>
</dbReference>
<evidence type="ECO:0000313" key="4">
    <source>
        <dbReference type="EMBL" id="CUM97842.1"/>
    </source>
</evidence>
<evidence type="ECO:0000259" key="2">
    <source>
        <dbReference type="PROSITE" id="PS50943"/>
    </source>
</evidence>
<evidence type="ECO:0000256" key="1">
    <source>
        <dbReference type="ARBA" id="ARBA00023125"/>
    </source>
</evidence>
<evidence type="ECO:0000313" key="5">
    <source>
        <dbReference type="EMBL" id="MTR81928.1"/>
    </source>
</evidence>
<dbReference type="Pfam" id="PF01381">
    <property type="entry name" value="HTH_3"/>
    <property type="match status" value="1"/>
</dbReference>
<proteinExistence type="predicted"/>
<dbReference type="GeneID" id="99747376"/>
<dbReference type="SUPFAM" id="SSF47413">
    <property type="entry name" value="lambda repressor-like DNA-binding domains"/>
    <property type="match status" value="1"/>
</dbReference>
<keyword evidence="1" id="KW-0238">DNA-binding</keyword>
<organism evidence="3 6">
    <name type="scientific">Roseburia faecis</name>
    <dbReference type="NCBI Taxonomy" id="301302"/>
    <lineage>
        <taxon>Bacteria</taxon>
        <taxon>Bacillati</taxon>
        <taxon>Bacillota</taxon>
        <taxon>Clostridia</taxon>
        <taxon>Lachnospirales</taxon>
        <taxon>Lachnospiraceae</taxon>
        <taxon>Roseburia</taxon>
    </lineage>
</organism>
<dbReference type="InterPro" id="IPR001387">
    <property type="entry name" value="Cro/C1-type_HTH"/>
</dbReference>
<dbReference type="PANTHER" id="PTHR46558">
    <property type="entry name" value="TRACRIPTIONAL REGULATORY PROTEIN-RELATED-RELATED"/>
    <property type="match status" value="1"/>
</dbReference>
<dbReference type="AlphaFoldDB" id="A0A0M6WC95"/>
<feature type="domain" description="HTH cro/C1-type" evidence="2">
    <location>
        <begin position="10"/>
        <end position="64"/>
    </location>
</feature>
<dbReference type="Gene3D" id="1.10.260.40">
    <property type="entry name" value="lambda repressor-like DNA-binding domains"/>
    <property type="match status" value="1"/>
</dbReference>
<dbReference type="EMBL" id="CVRR01000003">
    <property type="protein sequence ID" value="CRL32191.1"/>
    <property type="molecule type" value="Genomic_DNA"/>
</dbReference>
<dbReference type="EMBL" id="CYXV01000007">
    <property type="protein sequence ID" value="CUM97842.1"/>
    <property type="molecule type" value="Genomic_DNA"/>
</dbReference>
<gene>
    <name evidence="4" type="primary">immR_3</name>
    <name evidence="4" type="ORF">ERS852420_01920</name>
    <name evidence="5" type="ORF">GMD30_09510</name>
    <name evidence="3" type="ORF">M72_19761</name>
</gene>
<accession>A0A0M6WC95</accession>
<dbReference type="InterPro" id="IPR010982">
    <property type="entry name" value="Lambda_DNA-bd_dom_sf"/>
</dbReference>
<reference evidence="3" key="1">
    <citation type="submission" date="2015-05" db="EMBL/GenBank/DDBJ databases">
        <authorList>
            <person name="Wang D.B."/>
            <person name="Wang M."/>
        </authorList>
    </citation>
    <scope>NUCLEOTIDE SEQUENCE [LARGE SCALE GENOMIC DNA]</scope>
    <source>
        <strain evidence="3">M72</strain>
    </source>
</reference>
<sequence>MSEKKLPQKLKELRKVNNYTQDYVAAVLGIVRQTYSHYETGRRTPDAEALYKLAGLYNISIDDLMHLTVDIDREVSYDAPVPSQSSEDLSEFLEFFNDPANKKKYMFHTNLEKELLFYFNKISEEDKKEIIEFTKIKARKPL</sequence>
<dbReference type="PANTHER" id="PTHR46558:SF4">
    <property type="entry name" value="DNA-BIDING PHAGE PROTEIN"/>
    <property type="match status" value="1"/>
</dbReference>
<keyword evidence="6" id="KW-1185">Reference proteome</keyword>
<dbReference type="OrthoDB" id="2222263at2"/>
<dbReference type="GO" id="GO:0003677">
    <property type="term" value="F:DNA binding"/>
    <property type="evidence" value="ECO:0007669"/>
    <property type="project" value="UniProtKB-KW"/>
</dbReference>
<name>A0A0M6WC95_9FIRM</name>
<dbReference type="CDD" id="cd00093">
    <property type="entry name" value="HTH_XRE"/>
    <property type="match status" value="1"/>
</dbReference>
<dbReference type="Proteomes" id="UP000095495">
    <property type="component" value="Unassembled WGS sequence"/>
</dbReference>
<dbReference type="RefSeq" id="WP_055066787.1">
    <property type="nucleotide sequence ID" value="NZ_CP173697.1"/>
</dbReference>
<dbReference type="PROSITE" id="PS50943">
    <property type="entry name" value="HTH_CROC1"/>
    <property type="match status" value="1"/>
</dbReference>
<dbReference type="EMBL" id="WNAL01000017">
    <property type="protein sequence ID" value="MTR81928.1"/>
    <property type="molecule type" value="Genomic_DNA"/>
</dbReference>
<evidence type="ECO:0000313" key="3">
    <source>
        <dbReference type="EMBL" id="CRL32191.1"/>
    </source>
</evidence>
<reference evidence="6" key="2">
    <citation type="submission" date="2015-05" db="EMBL/GenBank/DDBJ databases">
        <authorList>
            <consortium name="Pathogen Informatics"/>
        </authorList>
    </citation>
    <scope>NUCLEOTIDE SEQUENCE [LARGE SCALE GENOMIC DNA]</scope>
    <source>
        <strain evidence="4 7">2789STDY5608863</strain>
        <strain evidence="6">M72</strain>
    </source>
</reference>
<dbReference type="STRING" id="301302.ERS852420_01920"/>
<reference evidence="5 8" key="3">
    <citation type="journal article" date="2019" name="Nat. Med.">
        <title>A library of human gut bacterial isolates paired with longitudinal multiomics data enables mechanistic microbiome research.</title>
        <authorList>
            <person name="Poyet M."/>
            <person name="Groussin M."/>
            <person name="Gibbons S.M."/>
            <person name="Avila-Pacheco J."/>
            <person name="Jiang X."/>
            <person name="Kearney S.M."/>
            <person name="Perrotta A.R."/>
            <person name="Berdy B."/>
            <person name="Zhao S."/>
            <person name="Lieberman T.D."/>
            <person name="Swanson P.K."/>
            <person name="Smith M."/>
            <person name="Roesemann S."/>
            <person name="Alexander J.E."/>
            <person name="Rich S.A."/>
            <person name="Livny J."/>
            <person name="Vlamakis H."/>
            <person name="Clish C."/>
            <person name="Bullock K."/>
            <person name="Deik A."/>
            <person name="Scott J."/>
            <person name="Pierce K.A."/>
            <person name="Xavier R.J."/>
            <person name="Alm E.J."/>
        </authorList>
    </citation>
    <scope>NUCLEOTIDE SEQUENCE [LARGE SCALE GENOMIC DNA]</scope>
    <source>
        <strain evidence="5 8">BIOML-A1</strain>
    </source>
</reference>
<dbReference type="Proteomes" id="UP000049979">
    <property type="component" value="Unassembled WGS sequence"/>
</dbReference>
<protein>
    <submittedName>
        <fullName evidence="4">HTH-type transcriptional regulator immR</fullName>
    </submittedName>
    <submittedName>
        <fullName evidence="5">Helix-turn-helix domain-containing protein</fullName>
    </submittedName>
</protein>
<evidence type="ECO:0000313" key="6">
    <source>
        <dbReference type="Proteomes" id="UP000049979"/>
    </source>
</evidence>
<evidence type="ECO:0000313" key="8">
    <source>
        <dbReference type="Proteomes" id="UP000446657"/>
    </source>
</evidence>
<dbReference type="Proteomes" id="UP000446657">
    <property type="component" value="Unassembled WGS sequence"/>
</dbReference>